<keyword evidence="5 6" id="KW-0482">Metalloprotease</keyword>
<evidence type="ECO:0000259" key="7">
    <source>
        <dbReference type="Pfam" id="PF01432"/>
    </source>
</evidence>
<keyword evidence="1 6" id="KW-0645">Protease</keyword>
<dbReference type="EMBL" id="JAUQSZ010000003">
    <property type="protein sequence ID" value="MDO7841717.1"/>
    <property type="molecule type" value="Genomic_DNA"/>
</dbReference>
<gene>
    <name evidence="8" type="ORF">Q5H94_05215</name>
</gene>
<dbReference type="Proteomes" id="UP001176468">
    <property type="component" value="Unassembled WGS sequence"/>
</dbReference>
<reference evidence="8" key="1">
    <citation type="submission" date="2023-07" db="EMBL/GenBank/DDBJ databases">
        <authorList>
            <person name="Kim M.K."/>
        </authorList>
    </citation>
    <scope>NUCLEOTIDE SEQUENCE</scope>
    <source>
        <strain evidence="8">CA1-15</strain>
    </source>
</reference>
<dbReference type="PANTHER" id="PTHR43660:SF1">
    <property type="entry name" value="DIPEPTIDYL CARBOXYPEPTIDASE"/>
    <property type="match status" value="1"/>
</dbReference>
<name>A0ABT8ZZ35_9SPHN</name>
<dbReference type="InterPro" id="IPR045090">
    <property type="entry name" value="Pept_M3A_M3B"/>
</dbReference>
<evidence type="ECO:0000256" key="4">
    <source>
        <dbReference type="ARBA" id="ARBA00022833"/>
    </source>
</evidence>
<evidence type="ECO:0000313" key="8">
    <source>
        <dbReference type="EMBL" id="MDO7841717.1"/>
    </source>
</evidence>
<comment type="similarity">
    <text evidence="6">Belongs to the peptidase M3 family.</text>
</comment>
<evidence type="ECO:0000256" key="2">
    <source>
        <dbReference type="ARBA" id="ARBA00022723"/>
    </source>
</evidence>
<keyword evidence="2 6" id="KW-0479">Metal-binding</keyword>
<evidence type="ECO:0000256" key="5">
    <source>
        <dbReference type="ARBA" id="ARBA00023049"/>
    </source>
</evidence>
<dbReference type="Pfam" id="PF01432">
    <property type="entry name" value="Peptidase_M3"/>
    <property type="match status" value="1"/>
</dbReference>
<dbReference type="RefSeq" id="WP_304560506.1">
    <property type="nucleotide sequence ID" value="NZ_JAUQSZ010000003.1"/>
</dbReference>
<dbReference type="Gene3D" id="1.10.1370.40">
    <property type="match status" value="1"/>
</dbReference>
<keyword evidence="3 6" id="KW-0378">Hydrolase</keyword>
<accession>A0ABT8ZZ35</accession>
<evidence type="ECO:0000313" key="9">
    <source>
        <dbReference type="Proteomes" id="UP001176468"/>
    </source>
</evidence>
<evidence type="ECO:0000256" key="6">
    <source>
        <dbReference type="RuleBase" id="RU003435"/>
    </source>
</evidence>
<sequence length="79" mass="9301">MLSWDWDRYAEQVRKARSDLDEGAVKPYVEINTVLEKGVFCAARQLYGITFKERHDIPVYNPDMRVFEVFDHDGKHLAL</sequence>
<evidence type="ECO:0000256" key="3">
    <source>
        <dbReference type="ARBA" id="ARBA00022801"/>
    </source>
</evidence>
<proteinExistence type="inferred from homology"/>
<keyword evidence="9" id="KW-1185">Reference proteome</keyword>
<keyword evidence="4 6" id="KW-0862">Zinc</keyword>
<dbReference type="PANTHER" id="PTHR43660">
    <property type="entry name" value="DIPEPTIDYL CARBOXYPEPTIDASE"/>
    <property type="match status" value="1"/>
</dbReference>
<dbReference type="SUPFAM" id="SSF55486">
    <property type="entry name" value="Metalloproteases ('zincins'), catalytic domain"/>
    <property type="match status" value="1"/>
</dbReference>
<feature type="domain" description="Peptidase M3A/M3B catalytic" evidence="7">
    <location>
        <begin position="4"/>
        <end position="76"/>
    </location>
</feature>
<organism evidence="8 9">
    <name type="scientific">Sphingomonas immobilis</name>
    <dbReference type="NCBI Taxonomy" id="3063997"/>
    <lineage>
        <taxon>Bacteria</taxon>
        <taxon>Pseudomonadati</taxon>
        <taxon>Pseudomonadota</taxon>
        <taxon>Alphaproteobacteria</taxon>
        <taxon>Sphingomonadales</taxon>
        <taxon>Sphingomonadaceae</taxon>
        <taxon>Sphingomonas</taxon>
    </lineage>
</organism>
<protein>
    <submittedName>
        <fullName evidence="8">M3 family metallopeptidase</fullName>
    </submittedName>
</protein>
<comment type="cofactor">
    <cofactor evidence="6">
        <name>Zn(2+)</name>
        <dbReference type="ChEBI" id="CHEBI:29105"/>
    </cofactor>
    <text evidence="6">Binds 1 zinc ion.</text>
</comment>
<comment type="caution">
    <text evidence="8">The sequence shown here is derived from an EMBL/GenBank/DDBJ whole genome shotgun (WGS) entry which is preliminary data.</text>
</comment>
<evidence type="ECO:0000256" key="1">
    <source>
        <dbReference type="ARBA" id="ARBA00022670"/>
    </source>
</evidence>
<dbReference type="InterPro" id="IPR001567">
    <property type="entry name" value="Pept_M3A_M3B_dom"/>
</dbReference>